<dbReference type="EC" id="3.1.21.-" evidence="2"/>
<evidence type="ECO:0000259" key="1">
    <source>
        <dbReference type="Pfam" id="PF01420"/>
    </source>
</evidence>
<dbReference type="RefSeq" id="WP_217743413.1">
    <property type="nucleotide sequence ID" value="NZ_JAHOEA010000002.1"/>
</dbReference>
<feature type="domain" description="Type I restriction modification DNA specificity" evidence="1">
    <location>
        <begin position="26"/>
        <end position="198"/>
    </location>
</feature>
<dbReference type="EMBL" id="JAHOEI010000015">
    <property type="protein sequence ID" value="MBV3387336.1"/>
    <property type="molecule type" value="Genomic_DNA"/>
</dbReference>
<dbReference type="InterPro" id="IPR051212">
    <property type="entry name" value="Type-I_RE_S_subunit"/>
</dbReference>
<proteinExistence type="predicted"/>
<dbReference type="GO" id="GO:0004519">
    <property type="term" value="F:endonuclease activity"/>
    <property type="evidence" value="ECO:0007669"/>
    <property type="project" value="UniProtKB-KW"/>
</dbReference>
<reference evidence="2" key="1">
    <citation type="submission" date="2021-06" db="EMBL/GenBank/DDBJ databases">
        <title>Collection of gut derived symbiotic bacterial strains cultured from healthy donors.</title>
        <authorList>
            <person name="Lin H."/>
            <person name="Littmann E."/>
            <person name="Pamer E.G."/>
        </authorList>
    </citation>
    <scope>NUCLEOTIDE SEQUENCE</scope>
    <source>
        <strain evidence="2">MSK.21.74</strain>
    </source>
</reference>
<dbReference type="GO" id="GO:0003677">
    <property type="term" value="F:DNA binding"/>
    <property type="evidence" value="ECO:0007669"/>
    <property type="project" value="InterPro"/>
</dbReference>
<dbReference type="AlphaFoldDB" id="A0AAW4MXK4"/>
<evidence type="ECO:0000313" key="2">
    <source>
        <dbReference type="EMBL" id="MBV3387336.1"/>
    </source>
</evidence>
<keyword evidence="2" id="KW-0255">Endonuclease</keyword>
<dbReference type="PANTHER" id="PTHR43140">
    <property type="entry name" value="TYPE-1 RESTRICTION ENZYME ECOKI SPECIFICITY PROTEIN"/>
    <property type="match status" value="1"/>
</dbReference>
<dbReference type="PANTHER" id="PTHR43140:SF1">
    <property type="entry name" value="TYPE I RESTRICTION ENZYME ECOKI SPECIFICITY SUBUNIT"/>
    <property type="match status" value="1"/>
</dbReference>
<comment type="caution">
    <text evidence="2">The sequence shown here is derived from an EMBL/GenBank/DDBJ whole genome shotgun (WGS) entry which is preliminary data.</text>
</comment>
<sequence length="469" mass="53406">MSSYYEKMLVTGEVKCIDEEIPFDVPNGWEWCRIASLADVVRGGSPRPAGSPIFYDGSIPFLKVADLTRESSIYVKSFSSTIKEAGLSKTRLVKAGTLLLTNSGATLGVPKICTFDTTFNDGVAAFLSLDERLKLYVYWFFCYMTDLYRNINQGTAQPNLNTDIIKMTLVPIPPYKEQIRIIEQLGNISPIIAYYEKVQDELDELNESIPKLIKQSILQEAIRGKLVPQIAEEGTAQELLEQIKTEKQKLVKEGKLKKSALNDSVIFRDDDNKYYEQIGKSVLCIDEEIPFEIPENWVWVRLDDICSYIHRGKSPKYSDIKKYPVVAQKCNQWSGFSLEKAKFIDPQSVSSYSEEQFLKDEDLMWNSTGLGTLGRMAIYDSRLNPYELAVADSHVTVIRSYKHYAMAKYLYFYFSSYTVQSVIEDKSDGSTKQKELATKTVKAYLVPLPPLAEQKRIVEKVNQLTQLLK</sequence>
<protein>
    <submittedName>
        <fullName evidence="2">Restriction endonuclease subunit S</fullName>
        <ecNumber evidence="2">3.1.21.-</ecNumber>
    </submittedName>
</protein>
<evidence type="ECO:0000313" key="3">
    <source>
        <dbReference type="Proteomes" id="UP001196765"/>
    </source>
</evidence>
<dbReference type="InterPro" id="IPR000055">
    <property type="entry name" value="Restrct_endonuc_typeI_TRD"/>
</dbReference>
<keyword evidence="2" id="KW-0378">Hydrolase</keyword>
<dbReference type="GO" id="GO:0016787">
    <property type="term" value="F:hydrolase activity"/>
    <property type="evidence" value="ECO:0007669"/>
    <property type="project" value="UniProtKB-KW"/>
</dbReference>
<organism evidence="2 3">
    <name type="scientific">Segatella copri</name>
    <dbReference type="NCBI Taxonomy" id="165179"/>
    <lineage>
        <taxon>Bacteria</taxon>
        <taxon>Pseudomonadati</taxon>
        <taxon>Bacteroidota</taxon>
        <taxon>Bacteroidia</taxon>
        <taxon>Bacteroidales</taxon>
        <taxon>Prevotellaceae</taxon>
        <taxon>Segatella</taxon>
    </lineage>
</organism>
<keyword evidence="2" id="KW-0540">Nuclease</keyword>
<accession>A0AAW4MXK4</accession>
<feature type="domain" description="Type I restriction modification DNA specificity" evidence="1">
    <location>
        <begin position="294"/>
        <end position="466"/>
    </location>
</feature>
<gene>
    <name evidence="2" type="ORF">KSW82_06250</name>
</gene>
<name>A0AAW4MXK4_9BACT</name>
<dbReference type="Proteomes" id="UP001196765">
    <property type="component" value="Unassembled WGS sequence"/>
</dbReference>
<dbReference type="Pfam" id="PF01420">
    <property type="entry name" value="Methylase_S"/>
    <property type="match status" value="2"/>
</dbReference>